<keyword evidence="4" id="KW-0460">Magnesium</keyword>
<evidence type="ECO:0000256" key="2">
    <source>
        <dbReference type="ARBA" id="ARBA00022737"/>
    </source>
</evidence>
<evidence type="ECO:0000313" key="6">
    <source>
        <dbReference type="Proteomes" id="UP000694844"/>
    </source>
</evidence>
<dbReference type="InterPro" id="IPR011992">
    <property type="entry name" value="EF-hand-dom_pair"/>
</dbReference>
<dbReference type="GeneID" id="111113308"/>
<dbReference type="SUPFAM" id="SSF47473">
    <property type="entry name" value="EF-hand"/>
    <property type="match status" value="1"/>
</dbReference>
<dbReference type="RefSeq" id="XP_022307182.1">
    <property type="nucleotide sequence ID" value="XM_022451474.1"/>
</dbReference>
<reference evidence="7" key="1">
    <citation type="submission" date="2025-08" db="UniProtKB">
        <authorList>
            <consortium name="RefSeq"/>
        </authorList>
    </citation>
    <scope>IDENTIFICATION</scope>
    <source>
        <tissue evidence="7">Whole sample</tissue>
    </source>
</reference>
<evidence type="ECO:0000313" key="7">
    <source>
        <dbReference type="RefSeq" id="XP_022307182.1"/>
    </source>
</evidence>
<dbReference type="GO" id="GO:0000287">
    <property type="term" value="F:magnesium ion binding"/>
    <property type="evidence" value="ECO:0007669"/>
    <property type="project" value="TreeGrafter"/>
</dbReference>
<dbReference type="CDD" id="cd00051">
    <property type="entry name" value="EFh"/>
    <property type="match status" value="1"/>
</dbReference>
<dbReference type="InterPro" id="IPR018247">
    <property type="entry name" value="EF_Hand_1_Ca_BS"/>
</dbReference>
<dbReference type="PROSITE" id="PS00018">
    <property type="entry name" value="EF_HAND_1"/>
    <property type="match status" value="1"/>
</dbReference>
<dbReference type="Proteomes" id="UP000694844">
    <property type="component" value="Chromosome 9"/>
</dbReference>
<evidence type="ECO:0000259" key="5">
    <source>
        <dbReference type="PROSITE" id="PS50222"/>
    </source>
</evidence>
<keyword evidence="3" id="KW-0106">Calcium</keyword>
<dbReference type="AlphaFoldDB" id="A0A8B8BUZ5"/>
<evidence type="ECO:0000256" key="4">
    <source>
        <dbReference type="ARBA" id="ARBA00022842"/>
    </source>
</evidence>
<keyword evidence="6" id="KW-1185">Reference proteome</keyword>
<dbReference type="Gene3D" id="1.10.238.10">
    <property type="entry name" value="EF-hand"/>
    <property type="match status" value="1"/>
</dbReference>
<dbReference type="SMART" id="SM00054">
    <property type="entry name" value="EFh"/>
    <property type="match status" value="2"/>
</dbReference>
<name>A0A8B8BUZ5_CRAVI</name>
<feature type="domain" description="EF-hand" evidence="5">
    <location>
        <begin position="52"/>
        <end position="87"/>
    </location>
</feature>
<keyword evidence="2" id="KW-0677">Repeat</keyword>
<protein>
    <submittedName>
        <fullName evidence="7">Calcium and integrin-binding protein 1-like</fullName>
    </submittedName>
</protein>
<dbReference type="PANTHER" id="PTHR45791:SF1">
    <property type="entry name" value="CALCIUM AND INTEGRIN BINDING FAMILY MEMBER 1"/>
    <property type="match status" value="1"/>
</dbReference>
<dbReference type="Pfam" id="PF13499">
    <property type="entry name" value="EF-hand_7"/>
    <property type="match status" value="1"/>
</dbReference>
<dbReference type="GO" id="GO:0005509">
    <property type="term" value="F:calcium ion binding"/>
    <property type="evidence" value="ECO:0007669"/>
    <property type="project" value="InterPro"/>
</dbReference>
<accession>A0A8B8BUZ5</accession>
<dbReference type="KEGG" id="cvn:111113308"/>
<dbReference type="InterPro" id="IPR051433">
    <property type="entry name" value="CIBP"/>
</dbReference>
<feature type="domain" description="EF-hand" evidence="5">
    <location>
        <begin position="10"/>
        <end position="45"/>
    </location>
</feature>
<proteinExistence type="predicted"/>
<dbReference type="PANTHER" id="PTHR45791">
    <property type="entry name" value="CALCIUM AND INTEGRIN BINDING FAMILY MEMBER 2"/>
    <property type="match status" value="1"/>
</dbReference>
<dbReference type="PROSITE" id="PS50222">
    <property type="entry name" value="EF_HAND_2"/>
    <property type="match status" value="2"/>
</dbReference>
<dbReference type="InterPro" id="IPR002048">
    <property type="entry name" value="EF_hand_dom"/>
</dbReference>
<gene>
    <name evidence="7" type="primary">LOC111113308</name>
</gene>
<dbReference type="OrthoDB" id="114727at2759"/>
<evidence type="ECO:0000256" key="3">
    <source>
        <dbReference type="ARBA" id="ARBA00022837"/>
    </source>
</evidence>
<organism evidence="6 7">
    <name type="scientific">Crassostrea virginica</name>
    <name type="common">Eastern oyster</name>
    <dbReference type="NCBI Taxonomy" id="6565"/>
    <lineage>
        <taxon>Eukaryota</taxon>
        <taxon>Metazoa</taxon>
        <taxon>Spiralia</taxon>
        <taxon>Lophotrochozoa</taxon>
        <taxon>Mollusca</taxon>
        <taxon>Bivalvia</taxon>
        <taxon>Autobranchia</taxon>
        <taxon>Pteriomorphia</taxon>
        <taxon>Ostreida</taxon>
        <taxon>Ostreoidea</taxon>
        <taxon>Ostreidae</taxon>
        <taxon>Crassostrea</taxon>
    </lineage>
</organism>
<keyword evidence="1" id="KW-0479">Metal-binding</keyword>
<sequence>MMSVFNEKASKELKAEYAFRMYDFDDDGFIGSEDIKEIINRLTGNEKLKETDIELLIEDIFDESDVDDDSKISYPEFENIVLDCPEMITKFRFRL</sequence>
<evidence type="ECO:0000256" key="1">
    <source>
        <dbReference type="ARBA" id="ARBA00022723"/>
    </source>
</evidence>